<evidence type="ECO:0008006" key="3">
    <source>
        <dbReference type="Google" id="ProtNLM"/>
    </source>
</evidence>
<protein>
    <recommendedName>
        <fullName evidence="3">Pectate lyase superfamily protein domain-containing protein</fullName>
    </recommendedName>
</protein>
<evidence type="ECO:0000313" key="1">
    <source>
        <dbReference type="EMBL" id="MDO1452004.1"/>
    </source>
</evidence>
<evidence type="ECO:0000313" key="2">
    <source>
        <dbReference type="Proteomes" id="UP001168528"/>
    </source>
</evidence>
<name>A0ABT8RKB3_9BACT</name>
<proteinExistence type="predicted"/>
<sequence>MNRPLALINSSKDPFLFKCLLWGVCLLTKAMVAVGQTESLPEAVVFTSLSGKTRVHTNQIGQLQVNVSPKDAHIFKRRGWVGYGDFGARGDGKTDDIDAIAATHAFANGQGLPVKADKG</sequence>
<gene>
    <name evidence="1" type="ORF">Q0590_37390</name>
</gene>
<dbReference type="EMBL" id="JAUKPO010000171">
    <property type="protein sequence ID" value="MDO1452004.1"/>
    <property type="molecule type" value="Genomic_DNA"/>
</dbReference>
<comment type="caution">
    <text evidence="1">The sequence shown here is derived from an EMBL/GenBank/DDBJ whole genome shotgun (WGS) entry which is preliminary data.</text>
</comment>
<organism evidence="1 2">
    <name type="scientific">Rhodocytophaga aerolata</name>
    <dbReference type="NCBI Taxonomy" id="455078"/>
    <lineage>
        <taxon>Bacteria</taxon>
        <taxon>Pseudomonadati</taxon>
        <taxon>Bacteroidota</taxon>
        <taxon>Cytophagia</taxon>
        <taxon>Cytophagales</taxon>
        <taxon>Rhodocytophagaceae</taxon>
        <taxon>Rhodocytophaga</taxon>
    </lineage>
</organism>
<keyword evidence="2" id="KW-1185">Reference proteome</keyword>
<accession>A0ABT8RKB3</accession>
<reference evidence="1" key="1">
    <citation type="submission" date="2023-07" db="EMBL/GenBank/DDBJ databases">
        <title>The genome sequence of Rhodocytophaga aerolata KACC 12507.</title>
        <authorList>
            <person name="Zhang X."/>
        </authorList>
    </citation>
    <scope>NUCLEOTIDE SEQUENCE</scope>
    <source>
        <strain evidence="1">KACC 12507</strain>
    </source>
</reference>
<dbReference type="Proteomes" id="UP001168528">
    <property type="component" value="Unassembled WGS sequence"/>
</dbReference>
<feature type="non-terminal residue" evidence="1">
    <location>
        <position position="119"/>
    </location>
</feature>